<reference evidence="2" key="1">
    <citation type="submission" date="2020-03" db="EMBL/GenBank/DDBJ databases">
        <title>The deep terrestrial virosphere.</title>
        <authorList>
            <person name="Holmfeldt K."/>
            <person name="Nilsson E."/>
            <person name="Simone D."/>
            <person name="Lopez-Fernandez M."/>
            <person name="Wu X."/>
            <person name="de Brujin I."/>
            <person name="Lundin D."/>
            <person name="Andersson A."/>
            <person name="Bertilsson S."/>
            <person name="Dopson M."/>
        </authorList>
    </citation>
    <scope>NUCLEOTIDE SEQUENCE</scope>
    <source>
        <strain evidence="2">MM171A01575</strain>
    </source>
</reference>
<dbReference type="Gene3D" id="3.30.420.10">
    <property type="entry name" value="Ribonuclease H-like superfamily/Ribonuclease H"/>
    <property type="match status" value="1"/>
</dbReference>
<dbReference type="InterPro" id="IPR036397">
    <property type="entry name" value="RNaseH_sf"/>
</dbReference>
<feature type="domain" description="Exonuclease" evidence="1">
    <location>
        <begin position="3"/>
        <end position="186"/>
    </location>
</feature>
<keyword evidence="2" id="KW-0540">Nuclease</keyword>
<dbReference type="InterPro" id="IPR012337">
    <property type="entry name" value="RNaseH-like_sf"/>
</dbReference>
<dbReference type="EMBL" id="MT143607">
    <property type="protein sequence ID" value="QJA98773.1"/>
    <property type="molecule type" value="Genomic_DNA"/>
</dbReference>
<dbReference type="GO" id="GO:0005829">
    <property type="term" value="C:cytosol"/>
    <property type="evidence" value="ECO:0007669"/>
    <property type="project" value="TreeGrafter"/>
</dbReference>
<dbReference type="SMART" id="SM00479">
    <property type="entry name" value="EXOIII"/>
    <property type="match status" value="1"/>
</dbReference>
<dbReference type="GO" id="GO:0003676">
    <property type="term" value="F:nucleic acid binding"/>
    <property type="evidence" value="ECO:0007669"/>
    <property type="project" value="InterPro"/>
</dbReference>
<dbReference type="SUPFAM" id="SSF53098">
    <property type="entry name" value="Ribonuclease H-like"/>
    <property type="match status" value="1"/>
</dbReference>
<gene>
    <name evidence="2" type="ORF">MM171A01575_0007</name>
</gene>
<evidence type="ECO:0000259" key="1">
    <source>
        <dbReference type="SMART" id="SM00479"/>
    </source>
</evidence>
<proteinExistence type="predicted"/>
<dbReference type="InterPro" id="IPR013520">
    <property type="entry name" value="Ribonucl_H"/>
</dbReference>
<dbReference type="CDD" id="cd06127">
    <property type="entry name" value="DEDDh"/>
    <property type="match status" value="1"/>
</dbReference>
<protein>
    <submittedName>
        <fullName evidence="2">Putative exonuclease</fullName>
    </submittedName>
</protein>
<dbReference type="Pfam" id="PF00929">
    <property type="entry name" value="RNase_T"/>
    <property type="match status" value="1"/>
</dbReference>
<name>A0A6M3LVE3_9ZZZZ</name>
<dbReference type="GO" id="GO:0045004">
    <property type="term" value="P:DNA replication proofreading"/>
    <property type="evidence" value="ECO:0007669"/>
    <property type="project" value="TreeGrafter"/>
</dbReference>
<keyword evidence="2" id="KW-0269">Exonuclease</keyword>
<accession>A0A6M3LVE3</accession>
<keyword evidence="2" id="KW-0378">Hydrolase</keyword>
<dbReference type="PANTHER" id="PTHR30231:SF41">
    <property type="entry name" value="DNA POLYMERASE III SUBUNIT EPSILON"/>
    <property type="match status" value="1"/>
</dbReference>
<dbReference type="GO" id="GO:0008408">
    <property type="term" value="F:3'-5' exonuclease activity"/>
    <property type="evidence" value="ECO:0007669"/>
    <property type="project" value="TreeGrafter"/>
</dbReference>
<dbReference type="PANTHER" id="PTHR30231">
    <property type="entry name" value="DNA POLYMERASE III SUBUNIT EPSILON"/>
    <property type="match status" value="1"/>
</dbReference>
<dbReference type="AlphaFoldDB" id="A0A6M3LVE3"/>
<evidence type="ECO:0000313" key="2">
    <source>
        <dbReference type="EMBL" id="QJA98773.1"/>
    </source>
</evidence>
<organism evidence="2">
    <name type="scientific">viral metagenome</name>
    <dbReference type="NCBI Taxonomy" id="1070528"/>
    <lineage>
        <taxon>unclassified sequences</taxon>
        <taxon>metagenomes</taxon>
        <taxon>organismal metagenomes</taxon>
    </lineage>
</organism>
<sequence length="187" mass="21893">MLKHIFIDTETTGDDRQKSGIWQIGGIIECGKRKEEFLFECDIFEQDTFDPKVTEITGITIEKLNKMEDPGKVYDQFVDLLGRYVDKFDKTDKFQFIAYGADFDSDMLRTWFAKNDDDYFGSWFWHPALCMMYASAMHLREERSELKNFRLGTVAAYLGIKVDPTQAHNALYDARVAREIFYKLLKS</sequence>